<reference evidence="2 3" key="1">
    <citation type="journal article" date="2019" name="Nat. Ecol. Evol.">
        <title>Megaphylogeny resolves global patterns of mushroom evolution.</title>
        <authorList>
            <person name="Varga T."/>
            <person name="Krizsan K."/>
            <person name="Foldi C."/>
            <person name="Dima B."/>
            <person name="Sanchez-Garcia M."/>
            <person name="Sanchez-Ramirez S."/>
            <person name="Szollosi G.J."/>
            <person name="Szarkandi J.G."/>
            <person name="Papp V."/>
            <person name="Albert L."/>
            <person name="Andreopoulos W."/>
            <person name="Angelini C."/>
            <person name="Antonin V."/>
            <person name="Barry K.W."/>
            <person name="Bougher N.L."/>
            <person name="Buchanan P."/>
            <person name="Buyck B."/>
            <person name="Bense V."/>
            <person name="Catcheside P."/>
            <person name="Chovatia M."/>
            <person name="Cooper J."/>
            <person name="Damon W."/>
            <person name="Desjardin D."/>
            <person name="Finy P."/>
            <person name="Geml J."/>
            <person name="Haridas S."/>
            <person name="Hughes K."/>
            <person name="Justo A."/>
            <person name="Karasinski D."/>
            <person name="Kautmanova I."/>
            <person name="Kiss B."/>
            <person name="Kocsube S."/>
            <person name="Kotiranta H."/>
            <person name="LaButti K.M."/>
            <person name="Lechner B.E."/>
            <person name="Liimatainen K."/>
            <person name="Lipzen A."/>
            <person name="Lukacs Z."/>
            <person name="Mihaltcheva S."/>
            <person name="Morgado L.N."/>
            <person name="Niskanen T."/>
            <person name="Noordeloos M.E."/>
            <person name="Ohm R.A."/>
            <person name="Ortiz-Santana B."/>
            <person name="Ovrebo C."/>
            <person name="Racz N."/>
            <person name="Riley R."/>
            <person name="Savchenko A."/>
            <person name="Shiryaev A."/>
            <person name="Soop K."/>
            <person name="Spirin V."/>
            <person name="Szebenyi C."/>
            <person name="Tomsovsky M."/>
            <person name="Tulloss R.E."/>
            <person name="Uehling J."/>
            <person name="Grigoriev I.V."/>
            <person name="Vagvolgyi C."/>
            <person name="Papp T."/>
            <person name="Martin F.M."/>
            <person name="Miettinen O."/>
            <person name="Hibbett D.S."/>
            <person name="Nagy L.G."/>
        </authorList>
    </citation>
    <scope>NUCLEOTIDE SEQUENCE [LARGE SCALE GENOMIC DNA]</scope>
    <source>
        <strain evidence="2 3">CBS 962.96</strain>
    </source>
</reference>
<protein>
    <submittedName>
        <fullName evidence="2">Uncharacterized protein</fullName>
    </submittedName>
</protein>
<feature type="region of interest" description="Disordered" evidence="1">
    <location>
        <begin position="102"/>
        <end position="134"/>
    </location>
</feature>
<feature type="region of interest" description="Disordered" evidence="1">
    <location>
        <begin position="189"/>
        <end position="208"/>
    </location>
</feature>
<dbReference type="AlphaFoldDB" id="A0A4S8LUC7"/>
<evidence type="ECO:0000256" key="1">
    <source>
        <dbReference type="SAM" id="MobiDB-lite"/>
    </source>
</evidence>
<gene>
    <name evidence="2" type="ORF">K435DRAFT_799936</name>
</gene>
<feature type="compositionally biased region" description="Polar residues" evidence="1">
    <location>
        <begin position="199"/>
        <end position="208"/>
    </location>
</feature>
<feature type="compositionally biased region" description="Polar residues" evidence="1">
    <location>
        <begin position="146"/>
        <end position="166"/>
    </location>
</feature>
<keyword evidence="3" id="KW-1185">Reference proteome</keyword>
<evidence type="ECO:0000313" key="3">
    <source>
        <dbReference type="Proteomes" id="UP000297245"/>
    </source>
</evidence>
<feature type="region of interest" description="Disordered" evidence="1">
    <location>
        <begin position="378"/>
        <end position="501"/>
    </location>
</feature>
<feature type="compositionally biased region" description="Polar residues" evidence="1">
    <location>
        <begin position="384"/>
        <end position="398"/>
    </location>
</feature>
<feature type="region of interest" description="Disordered" evidence="1">
    <location>
        <begin position="23"/>
        <end position="58"/>
    </location>
</feature>
<feature type="region of interest" description="Disordered" evidence="1">
    <location>
        <begin position="146"/>
        <end position="177"/>
    </location>
</feature>
<feature type="region of interest" description="Disordered" evidence="1">
    <location>
        <begin position="657"/>
        <end position="705"/>
    </location>
</feature>
<feature type="compositionally biased region" description="Polar residues" evidence="1">
    <location>
        <begin position="39"/>
        <end position="58"/>
    </location>
</feature>
<sequence>MMRIITWVDFLLLNGRKCRFFRFRDPQPDDPPTPAPSPEFTSMSTLPQPWSQGPPLSSQIQVDTCSNPNCISRVNQACPNARCKTHCGEIGGCHITNHRRAAEQLRSSSQSSSLANPPPVSITQMGPPAQHPSRIDNYTQILTQTSPSSAASITTQTSPPVSQPSAIPSKPVSSGHAAASFITPPAAQLLPDSAIPSKPISSGRQPQHYTELHAEAAESRRREESKRQAVRQEHDKARQFTKQVNSTVMVMAWIDSTEPIPFELQGEVVDGNFTIGQHILDRAGIVGSTFHYYRHGMRRWLSCTVPHIVKVNSPQQLFVDGVPALLLRLPSVKECDGLDSLLKPIVPVVPTSLLTQPRSLAARRKDLSQELGALRIDEGERVSSSKPKSRPLGSTSVHNHPFSKAAKGKRDASKSLSPRQPTKRSKATSSLSPSSAPTPRSPSSTSESQASPPPVPSTLPSTPSPTPPSPALRSTLTPPSSQPQHEVIEITSSPEAPPVPKTHMVTKLEAISPRIKQERAWSPDYCQTGTRTPTVIHIDDSSDDDEILRDWPENYHALDIANFFVDASSNSKGKGKLTVKALFLRAFPDAKITDQRGWPKSTYYYHKQWWEGAPQSTRQRFIDVGRTDDGLWSEFMAEVSAPKAHVKAVRQKILRQKKRKEREQSFIDDEEENEAPQPYARRSKFICVPSEGEEEEEDQLVDDEL</sequence>
<dbReference type="Proteomes" id="UP000297245">
    <property type="component" value="Unassembled WGS sequence"/>
</dbReference>
<name>A0A4S8LUC7_DENBC</name>
<feature type="compositionally biased region" description="Acidic residues" evidence="1">
    <location>
        <begin position="691"/>
        <end position="705"/>
    </location>
</feature>
<dbReference type="EMBL" id="ML179257">
    <property type="protein sequence ID" value="THU93142.1"/>
    <property type="molecule type" value="Genomic_DNA"/>
</dbReference>
<accession>A0A4S8LUC7</accession>
<feature type="compositionally biased region" description="Low complexity" evidence="1">
    <location>
        <begin position="427"/>
        <end position="450"/>
    </location>
</feature>
<feature type="region of interest" description="Disordered" evidence="1">
    <location>
        <begin position="213"/>
        <end position="237"/>
    </location>
</feature>
<evidence type="ECO:0000313" key="2">
    <source>
        <dbReference type="EMBL" id="THU93142.1"/>
    </source>
</evidence>
<organism evidence="2 3">
    <name type="scientific">Dendrothele bispora (strain CBS 962.96)</name>
    <dbReference type="NCBI Taxonomy" id="1314807"/>
    <lineage>
        <taxon>Eukaryota</taxon>
        <taxon>Fungi</taxon>
        <taxon>Dikarya</taxon>
        <taxon>Basidiomycota</taxon>
        <taxon>Agaricomycotina</taxon>
        <taxon>Agaricomycetes</taxon>
        <taxon>Agaricomycetidae</taxon>
        <taxon>Agaricales</taxon>
        <taxon>Agaricales incertae sedis</taxon>
        <taxon>Dendrothele</taxon>
    </lineage>
</organism>
<dbReference type="OrthoDB" id="2912221at2759"/>
<proteinExistence type="predicted"/>
<feature type="compositionally biased region" description="Low complexity" evidence="1">
    <location>
        <begin position="104"/>
        <end position="115"/>
    </location>
</feature>
<feature type="compositionally biased region" description="Pro residues" evidence="1">
    <location>
        <begin position="451"/>
        <end position="470"/>
    </location>
</feature>